<name>A0AAN6RZL3_9PEZI</name>
<dbReference type="EMBL" id="MU853949">
    <property type="protein sequence ID" value="KAK3934969.1"/>
    <property type="molecule type" value="Genomic_DNA"/>
</dbReference>
<evidence type="ECO:0000256" key="1">
    <source>
        <dbReference type="SAM" id="MobiDB-lite"/>
    </source>
</evidence>
<feature type="region of interest" description="Disordered" evidence="1">
    <location>
        <begin position="44"/>
        <end position="100"/>
    </location>
</feature>
<gene>
    <name evidence="2" type="ORF">QBC46DRAFT_347092</name>
</gene>
<reference evidence="3" key="1">
    <citation type="journal article" date="2023" name="Mol. Phylogenet. Evol.">
        <title>Genome-scale phylogeny and comparative genomics of the fungal order Sordariales.</title>
        <authorList>
            <person name="Hensen N."/>
            <person name="Bonometti L."/>
            <person name="Westerberg I."/>
            <person name="Brannstrom I.O."/>
            <person name="Guillou S."/>
            <person name="Cros-Aarteil S."/>
            <person name="Calhoun S."/>
            <person name="Haridas S."/>
            <person name="Kuo A."/>
            <person name="Mondo S."/>
            <person name="Pangilinan J."/>
            <person name="Riley R."/>
            <person name="LaButti K."/>
            <person name="Andreopoulos B."/>
            <person name="Lipzen A."/>
            <person name="Chen C."/>
            <person name="Yan M."/>
            <person name="Daum C."/>
            <person name="Ng V."/>
            <person name="Clum A."/>
            <person name="Steindorff A."/>
            <person name="Ohm R.A."/>
            <person name="Martin F."/>
            <person name="Silar P."/>
            <person name="Natvig D.O."/>
            <person name="Lalanne C."/>
            <person name="Gautier V."/>
            <person name="Ament-Velasquez S.L."/>
            <person name="Kruys A."/>
            <person name="Hutchinson M.I."/>
            <person name="Powell A.J."/>
            <person name="Barry K."/>
            <person name="Miller A.N."/>
            <person name="Grigoriev I.V."/>
            <person name="Debuchy R."/>
            <person name="Gladieux P."/>
            <person name="Hiltunen Thoren M."/>
            <person name="Johannesson H."/>
        </authorList>
    </citation>
    <scope>NUCLEOTIDE SEQUENCE [LARGE SCALE GENOMIC DNA]</scope>
    <source>
        <strain evidence="3">CBS 340.73</strain>
    </source>
</reference>
<accession>A0AAN6RZL3</accession>
<evidence type="ECO:0000313" key="2">
    <source>
        <dbReference type="EMBL" id="KAK3934969.1"/>
    </source>
</evidence>
<dbReference type="InterPro" id="IPR020301">
    <property type="entry name" value="Mrx7"/>
</dbReference>
<evidence type="ECO:0000313" key="3">
    <source>
        <dbReference type="Proteomes" id="UP001303473"/>
    </source>
</evidence>
<proteinExistence type="predicted"/>
<dbReference type="Proteomes" id="UP001303473">
    <property type="component" value="Unassembled WGS sequence"/>
</dbReference>
<keyword evidence="3" id="KW-1185">Reference proteome</keyword>
<feature type="compositionally biased region" description="Pro residues" evidence="1">
    <location>
        <begin position="85"/>
        <end position="100"/>
    </location>
</feature>
<organism evidence="2 3">
    <name type="scientific">Diplogelasinospora grovesii</name>
    <dbReference type="NCBI Taxonomy" id="303347"/>
    <lineage>
        <taxon>Eukaryota</taxon>
        <taxon>Fungi</taxon>
        <taxon>Dikarya</taxon>
        <taxon>Ascomycota</taxon>
        <taxon>Pezizomycotina</taxon>
        <taxon>Sordariomycetes</taxon>
        <taxon>Sordariomycetidae</taxon>
        <taxon>Sordariales</taxon>
        <taxon>Diplogelasinosporaceae</taxon>
        <taxon>Diplogelasinospora</taxon>
    </lineage>
</organism>
<sequence length="100" mass="11261">MAPWGYIIRIVMMMEDAIVSRILQSPRFHHGVRKIHRTIEDIRYGRDPNEPLKPGEATEDPNIAGNGSFITHFIDELKNQFRGPPSDPPPPSGPPGPPRK</sequence>
<protein>
    <submittedName>
        <fullName evidence="2">Uncharacterized protein</fullName>
    </submittedName>
</protein>
<comment type="caution">
    <text evidence="2">The sequence shown here is derived from an EMBL/GenBank/DDBJ whole genome shotgun (WGS) entry which is preliminary data.</text>
</comment>
<dbReference type="Pfam" id="PF10906">
    <property type="entry name" value="Mrx7"/>
    <property type="match status" value="1"/>
</dbReference>
<dbReference type="AlphaFoldDB" id="A0AAN6RZL3"/>